<dbReference type="SUPFAM" id="SSF101498">
    <property type="entry name" value="Anti-sigma factor FlgM"/>
    <property type="match status" value="1"/>
</dbReference>
<keyword evidence="9" id="KW-1185">Reference proteome</keyword>
<evidence type="ECO:0000313" key="8">
    <source>
        <dbReference type="EMBL" id="MFD2679302.1"/>
    </source>
</evidence>
<organism evidence="8 9">
    <name type="scientific">Bacillus seohaeanensis</name>
    <dbReference type="NCBI Taxonomy" id="284580"/>
    <lineage>
        <taxon>Bacteria</taxon>
        <taxon>Bacillati</taxon>
        <taxon>Bacillota</taxon>
        <taxon>Bacilli</taxon>
        <taxon>Bacillales</taxon>
        <taxon>Bacillaceae</taxon>
        <taxon>Bacillus</taxon>
    </lineage>
</organism>
<proteinExistence type="inferred from homology"/>
<dbReference type="Proteomes" id="UP001597506">
    <property type="component" value="Unassembled WGS sequence"/>
</dbReference>
<keyword evidence="6" id="KW-0804">Transcription</keyword>
<comment type="caution">
    <text evidence="8">The sequence shown here is derived from an EMBL/GenBank/DDBJ whole genome shotgun (WGS) entry which is preliminary data.</text>
</comment>
<dbReference type="Gene3D" id="6.10.140.30">
    <property type="entry name" value="Anti-sigma-28 factor FlgM"/>
    <property type="match status" value="1"/>
</dbReference>
<comment type="similarity">
    <text evidence="1">Belongs to the FlgM family.</text>
</comment>
<evidence type="ECO:0000256" key="5">
    <source>
        <dbReference type="ARBA" id="ARBA00023015"/>
    </source>
</evidence>
<dbReference type="NCBIfam" id="TIGR03824">
    <property type="entry name" value="FlgM_jcvi"/>
    <property type="match status" value="1"/>
</dbReference>
<keyword evidence="8" id="KW-0966">Cell projection</keyword>
<keyword evidence="8" id="KW-0969">Cilium</keyword>
<protein>
    <recommendedName>
        <fullName evidence="2">Negative regulator of flagellin synthesis</fullName>
    </recommendedName>
</protein>
<evidence type="ECO:0000256" key="1">
    <source>
        <dbReference type="ARBA" id="ARBA00005322"/>
    </source>
</evidence>
<feature type="domain" description="Anti-sigma-28 factor FlgM C-terminal" evidence="7">
    <location>
        <begin position="32"/>
        <end position="82"/>
    </location>
</feature>
<evidence type="ECO:0000313" key="9">
    <source>
        <dbReference type="Proteomes" id="UP001597506"/>
    </source>
</evidence>
<gene>
    <name evidence="8" type="primary">flgM</name>
    <name evidence="8" type="ORF">ACFSUL_00905</name>
</gene>
<evidence type="ECO:0000256" key="6">
    <source>
        <dbReference type="ARBA" id="ARBA00023163"/>
    </source>
</evidence>
<dbReference type="InterPro" id="IPR007412">
    <property type="entry name" value="FlgM"/>
</dbReference>
<accession>A0ABW5RKU5</accession>
<dbReference type="RefSeq" id="WP_377931830.1">
    <property type="nucleotide sequence ID" value="NZ_JBHUMF010000002.1"/>
</dbReference>
<keyword evidence="8" id="KW-0282">Flagellum</keyword>
<dbReference type="EMBL" id="JBHUMF010000002">
    <property type="protein sequence ID" value="MFD2679302.1"/>
    <property type="molecule type" value="Genomic_DNA"/>
</dbReference>
<evidence type="ECO:0000256" key="4">
    <source>
        <dbReference type="ARBA" id="ARBA00022795"/>
    </source>
</evidence>
<sequence>MKINNIGNSGINPYKRSLEKMDQLNNAKKPLDKVEISSAAKGMQETSRITQEREAKVAELKKQVESGNYKVDSHEIAKNLLKYYKGV</sequence>
<keyword evidence="3" id="KW-0678">Repressor</keyword>
<dbReference type="InterPro" id="IPR035890">
    <property type="entry name" value="Anti-sigma-28_factor_FlgM_sf"/>
</dbReference>
<evidence type="ECO:0000256" key="3">
    <source>
        <dbReference type="ARBA" id="ARBA00022491"/>
    </source>
</evidence>
<evidence type="ECO:0000259" key="7">
    <source>
        <dbReference type="Pfam" id="PF04316"/>
    </source>
</evidence>
<dbReference type="Pfam" id="PF04316">
    <property type="entry name" value="FlgM"/>
    <property type="match status" value="1"/>
</dbReference>
<name>A0ABW5RKU5_9BACI</name>
<reference evidence="9" key="1">
    <citation type="journal article" date="2019" name="Int. J. Syst. Evol. Microbiol.">
        <title>The Global Catalogue of Microorganisms (GCM) 10K type strain sequencing project: providing services to taxonomists for standard genome sequencing and annotation.</title>
        <authorList>
            <consortium name="The Broad Institute Genomics Platform"/>
            <consortium name="The Broad Institute Genome Sequencing Center for Infectious Disease"/>
            <person name="Wu L."/>
            <person name="Ma J."/>
        </authorList>
    </citation>
    <scope>NUCLEOTIDE SEQUENCE [LARGE SCALE GENOMIC DNA]</scope>
    <source>
        <strain evidence="9">KCTC 3913</strain>
    </source>
</reference>
<dbReference type="InterPro" id="IPR031316">
    <property type="entry name" value="FlgM_C"/>
</dbReference>
<keyword evidence="4" id="KW-1005">Bacterial flagellum biogenesis</keyword>
<keyword evidence="5" id="KW-0805">Transcription regulation</keyword>
<evidence type="ECO:0000256" key="2">
    <source>
        <dbReference type="ARBA" id="ARBA00017823"/>
    </source>
</evidence>